<dbReference type="GO" id="GO:0052793">
    <property type="term" value="F:pectin acetylesterase activity"/>
    <property type="evidence" value="ECO:0007669"/>
    <property type="project" value="TreeGrafter"/>
</dbReference>
<accession>A0A5P1EDY1</accession>
<dbReference type="InterPro" id="IPR004963">
    <property type="entry name" value="PAE/NOTUM"/>
</dbReference>
<dbReference type="PANTHER" id="PTHR21562:SF5">
    <property type="entry name" value="PECTIN ACETYLESTERASE 12"/>
    <property type="match status" value="1"/>
</dbReference>
<keyword evidence="4 5" id="KW-0134">Cell wall</keyword>
<sequence length="411" mass="46368">MKFFWVIGLVSLSLGRFVHGFELEEWNVTESGYETNGFGSKPLLVGLTLIPYATSKGAVCMDGSPPGYHIHHGFGSGANNWLVNLEGGGWCNNLRTCIYRKKSRRGSSYYMEKEIPFTGIMSDKREENPDFYNWNRVKVRYCDGASFTGEGYNRQVGLFFRGQRIYEVAMQDLMSKGMRHANQALLAGCSAGGIASMQHCDEFRALFPRRTKVKCLADAGLFLDAVDVAGGRTIRSFFEGVVTLQGSAKNLPRTCTSRMDGTSCFFPQNVVPNIQTPMFILNTAYDVWQLQQSLAPNKADPHGYWKDCKSNYAKCNADQIRFLQRFRNQMLNDVKGFSRSRQNGLFINSCFAHCQMERQDTWYANNGPQIGNKGIAKAIGDWYFDRAEVKAIDCPYPCDRTCRNLVFKSGN</sequence>
<evidence type="ECO:0000256" key="5">
    <source>
        <dbReference type="RuleBase" id="RU363114"/>
    </source>
</evidence>
<keyword evidence="5" id="KW-0732">Signal</keyword>
<comment type="function">
    <text evidence="1 5">Hydrolyzes acetyl esters in homogalacturonan regions of pectin. In type I primary cell wall, galacturonic acid residues of pectin can be acetylated at the O-2 and O-3 positions. Decreasing the degree of acetylation of pectin gels in vitro alters their physical properties.</text>
</comment>
<evidence type="ECO:0000256" key="4">
    <source>
        <dbReference type="ARBA" id="ARBA00022512"/>
    </source>
</evidence>
<organism evidence="6 7">
    <name type="scientific">Asparagus officinalis</name>
    <name type="common">Garden asparagus</name>
    <dbReference type="NCBI Taxonomy" id="4686"/>
    <lineage>
        <taxon>Eukaryota</taxon>
        <taxon>Viridiplantae</taxon>
        <taxon>Streptophyta</taxon>
        <taxon>Embryophyta</taxon>
        <taxon>Tracheophyta</taxon>
        <taxon>Spermatophyta</taxon>
        <taxon>Magnoliopsida</taxon>
        <taxon>Liliopsida</taxon>
        <taxon>Asparagales</taxon>
        <taxon>Asparagaceae</taxon>
        <taxon>Asparagoideae</taxon>
        <taxon>Asparagus</taxon>
    </lineage>
</organism>
<keyword evidence="5" id="KW-0378">Hydrolase</keyword>
<dbReference type="PANTHER" id="PTHR21562">
    <property type="entry name" value="NOTUM-RELATED"/>
    <property type="match status" value="1"/>
</dbReference>
<dbReference type="EMBL" id="CM007387">
    <property type="protein sequence ID" value="ONK63019.1"/>
    <property type="molecule type" value="Genomic_DNA"/>
</dbReference>
<keyword evidence="5" id="KW-0961">Cell wall biogenesis/degradation</keyword>
<comment type="subcellular location">
    <subcellularLocation>
        <location evidence="2 5">Secreted</location>
        <location evidence="2 5">Cell wall</location>
    </subcellularLocation>
</comment>
<feature type="chain" id="PRO_5024476294" description="Pectin acetylesterase" evidence="5">
    <location>
        <begin position="21"/>
        <end position="411"/>
    </location>
</feature>
<dbReference type="OrthoDB" id="2015280at2759"/>
<evidence type="ECO:0000256" key="3">
    <source>
        <dbReference type="ARBA" id="ARBA00005784"/>
    </source>
</evidence>
<keyword evidence="7" id="KW-1185">Reference proteome</keyword>
<dbReference type="GO" id="GO:0071555">
    <property type="term" value="P:cell wall organization"/>
    <property type="evidence" value="ECO:0007669"/>
    <property type="project" value="UniProtKB-KW"/>
</dbReference>
<feature type="signal peptide" evidence="5">
    <location>
        <begin position="1"/>
        <end position="20"/>
    </location>
</feature>
<name>A0A5P1EDY1_ASPOF</name>
<dbReference type="AlphaFoldDB" id="A0A5P1EDY1"/>
<reference evidence="7" key="1">
    <citation type="journal article" date="2017" name="Nat. Commun.">
        <title>The asparagus genome sheds light on the origin and evolution of a young Y chromosome.</title>
        <authorList>
            <person name="Harkess A."/>
            <person name="Zhou J."/>
            <person name="Xu C."/>
            <person name="Bowers J.E."/>
            <person name="Van der Hulst R."/>
            <person name="Ayyampalayam S."/>
            <person name="Mercati F."/>
            <person name="Riccardi P."/>
            <person name="McKain M.R."/>
            <person name="Kakrana A."/>
            <person name="Tang H."/>
            <person name="Ray J."/>
            <person name="Groenendijk J."/>
            <person name="Arikit S."/>
            <person name="Mathioni S.M."/>
            <person name="Nakano M."/>
            <person name="Shan H."/>
            <person name="Telgmann-Rauber A."/>
            <person name="Kanno A."/>
            <person name="Yue Z."/>
            <person name="Chen H."/>
            <person name="Li W."/>
            <person name="Chen Y."/>
            <person name="Xu X."/>
            <person name="Zhang Y."/>
            <person name="Luo S."/>
            <person name="Chen H."/>
            <person name="Gao J."/>
            <person name="Mao Z."/>
            <person name="Pires J.C."/>
            <person name="Luo M."/>
            <person name="Kudrna D."/>
            <person name="Wing R.A."/>
            <person name="Meyers B.C."/>
            <person name="Yi K."/>
            <person name="Kong H."/>
            <person name="Lavrijsen P."/>
            <person name="Sunseri F."/>
            <person name="Falavigna A."/>
            <person name="Ye Y."/>
            <person name="Leebens-Mack J.H."/>
            <person name="Chen G."/>
        </authorList>
    </citation>
    <scope>NUCLEOTIDE SEQUENCE [LARGE SCALE GENOMIC DNA]</scope>
    <source>
        <strain evidence="7">cv. DH0086</strain>
    </source>
</reference>
<dbReference type="EC" id="3.1.1.-" evidence="5"/>
<keyword evidence="5" id="KW-0964">Secreted</keyword>
<dbReference type="Pfam" id="PF03283">
    <property type="entry name" value="PAE"/>
    <property type="match status" value="1"/>
</dbReference>
<evidence type="ECO:0000256" key="2">
    <source>
        <dbReference type="ARBA" id="ARBA00004191"/>
    </source>
</evidence>
<dbReference type="Proteomes" id="UP000243459">
    <property type="component" value="Chromosome 7"/>
</dbReference>
<protein>
    <recommendedName>
        <fullName evidence="5">Pectin acetylesterase</fullName>
        <ecNumber evidence="5">3.1.1.-</ecNumber>
    </recommendedName>
</protein>
<dbReference type="GO" id="GO:0009505">
    <property type="term" value="C:plant-type cell wall"/>
    <property type="evidence" value="ECO:0007669"/>
    <property type="project" value="TreeGrafter"/>
</dbReference>
<gene>
    <name evidence="6" type="ORF">A4U43_C07F10540</name>
</gene>
<evidence type="ECO:0000313" key="6">
    <source>
        <dbReference type="EMBL" id="ONK63019.1"/>
    </source>
</evidence>
<comment type="similarity">
    <text evidence="3 5">Belongs to the pectinacetylesterase family.</text>
</comment>
<proteinExistence type="inferred from homology"/>
<evidence type="ECO:0000256" key="1">
    <source>
        <dbReference type="ARBA" id="ARBA00003534"/>
    </source>
</evidence>
<dbReference type="OMA" id="MSRGMRN"/>
<dbReference type="Gramene" id="ONK63019">
    <property type="protein sequence ID" value="ONK63019"/>
    <property type="gene ID" value="A4U43_C07F10540"/>
</dbReference>
<evidence type="ECO:0000313" key="7">
    <source>
        <dbReference type="Proteomes" id="UP000243459"/>
    </source>
</evidence>